<comment type="subcellular location">
    <subcellularLocation>
        <location evidence="1">Nucleus</location>
    </subcellularLocation>
</comment>
<evidence type="ECO:0000313" key="11">
    <source>
        <dbReference type="EMBL" id="KAK9917730.1"/>
    </source>
</evidence>
<keyword evidence="12" id="KW-1185">Reference proteome</keyword>
<evidence type="ECO:0000313" key="12">
    <source>
        <dbReference type="Proteomes" id="UP001491310"/>
    </source>
</evidence>
<sequence length="215" mass="23199">MSLLDHGPVDFGQGCITYASLPAEVEHLCQKTLSTGVEAVGFDIEWRVTYRTGETPRPVALIQLALRPAGGGYRVFLLHVCHSGLTPSLLTLLRSPEVRKAGVGCSGDAQKLMRDFGVACKGMVDLSEEANLRLCGPGSSRLPEKWSLARLAAAVLSAELAKDQGLRTSNWETWPLSLEQQQYAALDAYASLLLYQRIMALPVPQLPAEPAEPGA</sequence>
<evidence type="ECO:0000256" key="2">
    <source>
        <dbReference type="ARBA" id="ARBA00022722"/>
    </source>
</evidence>
<dbReference type="SUPFAM" id="SSF53098">
    <property type="entry name" value="Ribonuclease H-like"/>
    <property type="match status" value="1"/>
</dbReference>
<dbReference type="PANTHER" id="PTHR13620:SF109">
    <property type="entry name" value="3'-5' EXONUCLEASE"/>
    <property type="match status" value="1"/>
</dbReference>
<reference evidence="11 12" key="1">
    <citation type="journal article" date="2024" name="Nat. Commun.">
        <title>Phylogenomics reveals the evolutionary origins of lichenization in chlorophyte algae.</title>
        <authorList>
            <person name="Puginier C."/>
            <person name="Libourel C."/>
            <person name="Otte J."/>
            <person name="Skaloud P."/>
            <person name="Haon M."/>
            <person name="Grisel S."/>
            <person name="Petersen M."/>
            <person name="Berrin J.G."/>
            <person name="Delaux P.M."/>
            <person name="Dal Grande F."/>
            <person name="Keller J."/>
        </authorList>
    </citation>
    <scope>NUCLEOTIDE SEQUENCE [LARGE SCALE GENOMIC DNA]</scope>
    <source>
        <strain evidence="11 12">SAG 216-7</strain>
    </source>
</reference>
<dbReference type="InterPro" id="IPR002562">
    <property type="entry name" value="3'-5'_exonuclease_dom"/>
</dbReference>
<protein>
    <recommendedName>
        <fullName evidence="8">3'-5' exonuclease</fullName>
    </recommendedName>
    <alternativeName>
        <fullName evidence="9">Werner Syndrome-like exonuclease</fullName>
    </alternativeName>
</protein>
<proteinExistence type="predicted"/>
<dbReference type="InterPro" id="IPR051132">
    <property type="entry name" value="3-5_Exonuclease_domain"/>
</dbReference>
<feature type="domain" description="3'-5' exonuclease" evidence="10">
    <location>
        <begin position="16"/>
        <end position="203"/>
    </location>
</feature>
<evidence type="ECO:0000256" key="9">
    <source>
        <dbReference type="ARBA" id="ARBA00042761"/>
    </source>
</evidence>
<evidence type="ECO:0000256" key="3">
    <source>
        <dbReference type="ARBA" id="ARBA00022723"/>
    </source>
</evidence>
<gene>
    <name evidence="11" type="ORF">WJX75_007618</name>
</gene>
<dbReference type="Gene3D" id="3.30.420.10">
    <property type="entry name" value="Ribonuclease H-like superfamily/Ribonuclease H"/>
    <property type="match status" value="1"/>
</dbReference>
<organism evidence="11 12">
    <name type="scientific">Coccomyxa subellipsoidea</name>
    <dbReference type="NCBI Taxonomy" id="248742"/>
    <lineage>
        <taxon>Eukaryota</taxon>
        <taxon>Viridiplantae</taxon>
        <taxon>Chlorophyta</taxon>
        <taxon>core chlorophytes</taxon>
        <taxon>Trebouxiophyceae</taxon>
        <taxon>Trebouxiophyceae incertae sedis</taxon>
        <taxon>Coccomyxaceae</taxon>
        <taxon>Coccomyxa</taxon>
    </lineage>
</organism>
<evidence type="ECO:0000256" key="8">
    <source>
        <dbReference type="ARBA" id="ARBA00040531"/>
    </source>
</evidence>
<accession>A0ABR2Z190</accession>
<dbReference type="Proteomes" id="UP001491310">
    <property type="component" value="Unassembled WGS sequence"/>
</dbReference>
<evidence type="ECO:0000256" key="1">
    <source>
        <dbReference type="ARBA" id="ARBA00004123"/>
    </source>
</evidence>
<dbReference type="EMBL" id="JALJOT010000002">
    <property type="protein sequence ID" value="KAK9917730.1"/>
    <property type="molecule type" value="Genomic_DNA"/>
</dbReference>
<name>A0ABR2Z190_9CHLO</name>
<evidence type="ECO:0000256" key="6">
    <source>
        <dbReference type="ARBA" id="ARBA00022842"/>
    </source>
</evidence>
<keyword evidence="7" id="KW-0539">Nucleus</keyword>
<dbReference type="InterPro" id="IPR036397">
    <property type="entry name" value="RNaseH_sf"/>
</dbReference>
<evidence type="ECO:0000256" key="4">
    <source>
        <dbReference type="ARBA" id="ARBA00022801"/>
    </source>
</evidence>
<keyword evidence="6" id="KW-0460">Magnesium</keyword>
<dbReference type="Pfam" id="PF01612">
    <property type="entry name" value="DNA_pol_A_exo1"/>
    <property type="match status" value="1"/>
</dbReference>
<evidence type="ECO:0000256" key="5">
    <source>
        <dbReference type="ARBA" id="ARBA00022839"/>
    </source>
</evidence>
<dbReference type="SMART" id="SM00474">
    <property type="entry name" value="35EXOc"/>
    <property type="match status" value="1"/>
</dbReference>
<keyword evidence="2" id="KW-0540">Nuclease</keyword>
<keyword evidence="5" id="KW-0269">Exonuclease</keyword>
<keyword evidence="4" id="KW-0378">Hydrolase</keyword>
<comment type="caution">
    <text evidence="11">The sequence shown here is derived from an EMBL/GenBank/DDBJ whole genome shotgun (WGS) entry which is preliminary data.</text>
</comment>
<dbReference type="CDD" id="cd06141">
    <property type="entry name" value="WRN_exo"/>
    <property type="match status" value="1"/>
</dbReference>
<dbReference type="PANTHER" id="PTHR13620">
    <property type="entry name" value="3-5 EXONUCLEASE"/>
    <property type="match status" value="1"/>
</dbReference>
<evidence type="ECO:0000256" key="7">
    <source>
        <dbReference type="ARBA" id="ARBA00023242"/>
    </source>
</evidence>
<keyword evidence="3" id="KW-0479">Metal-binding</keyword>
<dbReference type="InterPro" id="IPR012337">
    <property type="entry name" value="RNaseH-like_sf"/>
</dbReference>
<evidence type="ECO:0000259" key="10">
    <source>
        <dbReference type="SMART" id="SM00474"/>
    </source>
</evidence>